<sequence length="201" mass="22581">MHAADLQIPDGADNLSLQYQGYLGGRDDYQGPASAPLIRCQQYGCDCMECLGSWIPAKSMSQDFSQRRMSESPAAPSAFGRCVIHPGIDVPPLTNESNIGKVRRRILRRVDYDGRWEDDRETKEQKTTYRVRSQYVLAHVLDSCCLGQLGRLLGRASSASGSLGALCRCSCKKYREIYNGCWLLMQQKAHRISNEDELILQ</sequence>
<dbReference type="Proteomes" id="UP001320706">
    <property type="component" value="Unassembled WGS sequence"/>
</dbReference>
<name>A0ACC3S8D3_9PEZI</name>
<reference evidence="1" key="1">
    <citation type="submission" date="2024-02" db="EMBL/GenBank/DDBJ databases">
        <title>Metagenome Assembled Genome of Zalaria obscura JY119.</title>
        <authorList>
            <person name="Vighnesh L."/>
            <person name="Jagadeeshwari U."/>
            <person name="Venkata Ramana C."/>
            <person name="Sasikala C."/>
        </authorList>
    </citation>
    <scope>NUCLEOTIDE SEQUENCE</scope>
    <source>
        <strain evidence="1">JY119</strain>
    </source>
</reference>
<comment type="caution">
    <text evidence="1">The sequence shown here is derived from an EMBL/GenBank/DDBJ whole genome shotgun (WGS) entry which is preliminary data.</text>
</comment>
<evidence type="ECO:0000313" key="2">
    <source>
        <dbReference type="Proteomes" id="UP001320706"/>
    </source>
</evidence>
<protein>
    <submittedName>
        <fullName evidence="1">Uncharacterized protein</fullName>
    </submittedName>
</protein>
<dbReference type="EMBL" id="JAMKPW020000033">
    <property type="protein sequence ID" value="KAK8201862.1"/>
    <property type="molecule type" value="Genomic_DNA"/>
</dbReference>
<keyword evidence="2" id="KW-1185">Reference proteome</keyword>
<evidence type="ECO:0000313" key="1">
    <source>
        <dbReference type="EMBL" id="KAK8201862.1"/>
    </source>
</evidence>
<organism evidence="1 2">
    <name type="scientific">Zalaria obscura</name>
    <dbReference type="NCBI Taxonomy" id="2024903"/>
    <lineage>
        <taxon>Eukaryota</taxon>
        <taxon>Fungi</taxon>
        <taxon>Dikarya</taxon>
        <taxon>Ascomycota</taxon>
        <taxon>Pezizomycotina</taxon>
        <taxon>Dothideomycetes</taxon>
        <taxon>Dothideomycetidae</taxon>
        <taxon>Dothideales</taxon>
        <taxon>Zalariaceae</taxon>
        <taxon>Zalaria</taxon>
    </lineage>
</organism>
<accession>A0ACC3S8D3</accession>
<gene>
    <name evidence="1" type="ORF">M8818_005386</name>
</gene>
<proteinExistence type="predicted"/>